<accession>Q5KFY5</accession>
<name>Q5KFY5_CRYD1</name>
<dbReference type="Gene3D" id="3.30.420.40">
    <property type="match status" value="3"/>
</dbReference>
<dbReference type="InterPro" id="IPR043129">
    <property type="entry name" value="ATPase_NBD"/>
</dbReference>
<protein>
    <recommendedName>
        <fullName evidence="1">N(6)-L-threonylcarbamoyladenine synthase</fullName>
        <ecNumber evidence="1">2.3.1.234</ecNumber>
    </recommendedName>
</protein>
<dbReference type="PANTHER" id="PTHR11735">
    <property type="entry name" value="TRNA N6-ADENOSINE THREONYLCARBAMOYLTRANSFERASE"/>
    <property type="match status" value="1"/>
</dbReference>
<proteinExistence type="predicted"/>
<dbReference type="InterPro" id="IPR000905">
    <property type="entry name" value="Gcp-like_dom"/>
</dbReference>
<dbReference type="GO" id="GO:0046872">
    <property type="term" value="F:metal ion binding"/>
    <property type="evidence" value="ECO:0007669"/>
    <property type="project" value="UniProtKB-KW"/>
</dbReference>
<dbReference type="FunCoup" id="Q5KFY5">
    <property type="interactions" value="344"/>
</dbReference>
<dbReference type="PANTHER" id="PTHR11735:SF6">
    <property type="entry name" value="TRNA N6-ADENOSINE THREONYLCARBAMOYLTRANSFERASE, MITOCHONDRIAL"/>
    <property type="match status" value="1"/>
</dbReference>
<dbReference type="GeneID" id="3258467"/>
<dbReference type="InterPro" id="IPR017861">
    <property type="entry name" value="KAE1/TsaD"/>
</dbReference>
<dbReference type="PRINTS" id="PR00789">
    <property type="entry name" value="OSIALOPTASE"/>
</dbReference>
<keyword evidence="5" id="KW-0012">Acyltransferase</keyword>
<dbReference type="EC" id="2.3.1.234" evidence="1"/>
<reference evidence="8 9" key="1">
    <citation type="journal article" date="2005" name="Science">
        <title>The genome of the basidiomycetous yeast and human pathogen Cryptococcus neoformans.</title>
        <authorList>
            <person name="Loftus B.J."/>
            <person name="Fung E."/>
            <person name="Roncaglia P."/>
            <person name="Rowley D."/>
            <person name="Amedeo P."/>
            <person name="Bruno D."/>
            <person name="Vamathevan J."/>
            <person name="Miranda M."/>
            <person name="Anderson I.J."/>
            <person name="Fraser J.A."/>
            <person name="Allen J.E."/>
            <person name="Bosdet I.E."/>
            <person name="Brent M.R."/>
            <person name="Chiu R."/>
            <person name="Doering T.L."/>
            <person name="Donlin M.J."/>
            <person name="D'Souza C.A."/>
            <person name="Fox D.S."/>
            <person name="Grinberg V."/>
            <person name="Fu J."/>
            <person name="Fukushima M."/>
            <person name="Haas B.J."/>
            <person name="Huang J.C."/>
            <person name="Janbon G."/>
            <person name="Jones S.J."/>
            <person name="Koo H.L."/>
            <person name="Krzywinski M.I."/>
            <person name="Kwon-Chung J.K."/>
            <person name="Lengeler K.B."/>
            <person name="Maiti R."/>
            <person name="Marra M.A."/>
            <person name="Marra R.E."/>
            <person name="Mathewson C.A."/>
            <person name="Mitchell T.G."/>
            <person name="Pertea M."/>
            <person name="Riggs F.R."/>
            <person name="Salzberg S.L."/>
            <person name="Schein J.E."/>
            <person name="Shvartsbeyn A."/>
            <person name="Shin H."/>
            <person name="Shumway M."/>
            <person name="Specht C.A."/>
            <person name="Suh B.B."/>
            <person name="Tenney A."/>
            <person name="Utterback T.R."/>
            <person name="Wickes B.L."/>
            <person name="Wortman J.R."/>
            <person name="Wye N.H."/>
            <person name="Kronstad J.W."/>
            <person name="Lodge J.K."/>
            <person name="Heitman J."/>
            <person name="Davis R.W."/>
            <person name="Fraser C.M."/>
            <person name="Hyman R.W."/>
        </authorList>
    </citation>
    <scope>NUCLEOTIDE SEQUENCE [LARGE SCALE GENOMIC DNA]</scope>
    <source>
        <strain evidence="9">JEC21 / ATCC MYA-565</strain>
    </source>
</reference>
<keyword evidence="3" id="KW-0819">tRNA processing</keyword>
<dbReference type="GO" id="GO:0061711">
    <property type="term" value="F:tRNA N(6)-L-threonylcarbamoyladenine synthase activity"/>
    <property type="evidence" value="ECO:0007669"/>
    <property type="project" value="UniProtKB-EC"/>
</dbReference>
<evidence type="ECO:0000256" key="2">
    <source>
        <dbReference type="ARBA" id="ARBA00022679"/>
    </source>
</evidence>
<evidence type="ECO:0000256" key="1">
    <source>
        <dbReference type="ARBA" id="ARBA00012156"/>
    </source>
</evidence>
<evidence type="ECO:0000313" key="8">
    <source>
        <dbReference type="EMBL" id="AAW44351.1"/>
    </source>
</evidence>
<dbReference type="VEuPathDB" id="FungiDB:CNF00150"/>
<dbReference type="HOGENOM" id="CLU_023208_4_3_1"/>
<organism evidence="8 9">
    <name type="scientific">Cryptococcus deneoformans (strain JEC21 / ATCC MYA-565)</name>
    <name type="common">Cryptococcus neoformans var. neoformans serotype D</name>
    <dbReference type="NCBI Taxonomy" id="214684"/>
    <lineage>
        <taxon>Eukaryota</taxon>
        <taxon>Fungi</taxon>
        <taxon>Dikarya</taxon>
        <taxon>Basidiomycota</taxon>
        <taxon>Agaricomycotina</taxon>
        <taxon>Tremellomycetes</taxon>
        <taxon>Tremellales</taxon>
        <taxon>Cryptococcaceae</taxon>
        <taxon>Cryptococcus</taxon>
        <taxon>Cryptococcus neoformans species complex</taxon>
    </lineage>
</organism>
<evidence type="ECO:0000259" key="7">
    <source>
        <dbReference type="Pfam" id="PF00814"/>
    </source>
</evidence>
<evidence type="ECO:0000256" key="6">
    <source>
        <dbReference type="ARBA" id="ARBA00048117"/>
    </source>
</evidence>
<gene>
    <name evidence="8" type="ordered locus">CNF00150</name>
</gene>
<evidence type="ECO:0000256" key="4">
    <source>
        <dbReference type="ARBA" id="ARBA00022723"/>
    </source>
</evidence>
<dbReference type="eggNOG" id="KOG2707">
    <property type="taxonomic scope" value="Eukaryota"/>
</dbReference>
<dbReference type="KEGG" id="cne:CNF00150"/>
<dbReference type="OrthoDB" id="10259622at2759"/>
<dbReference type="Proteomes" id="UP000002149">
    <property type="component" value="Chromosome 6"/>
</dbReference>
<evidence type="ECO:0000256" key="3">
    <source>
        <dbReference type="ARBA" id="ARBA00022694"/>
    </source>
</evidence>
<sequence>MPGCLSVGQGTARALAAALGKRLVGVHHMQAHALTPLLTSAAAPEFPFLILLLSGGHTQLVLAKGLFKFKILLDTLDSKIGDVFEKSARLLALPSGPKAPGAILEHYASLPALPPYDTHPLPASQLIPIPLTTLHAKNTLAWSFAGMLAALQRAVHDRRQRQPAWDEPDRRAFANLVQTALTTHLLTKLAQRIALLPPDTRAQLGGIVVSGGVASNAYIRSQLDRLVKTENGLFPPAGRNLYYPPLHLCTDNAAMIAHTALIRLQTGLRSDPDDLKLRAKWSLEDMYDDVPEEAYMVKGAKEVGMGL</sequence>
<dbReference type="OMA" id="NAAMIGC"/>
<dbReference type="GO" id="GO:0072670">
    <property type="term" value="P:mitochondrial tRNA threonylcarbamoyladenosine modification"/>
    <property type="evidence" value="ECO:0000318"/>
    <property type="project" value="GO_Central"/>
</dbReference>
<keyword evidence="9" id="KW-1185">Reference proteome</keyword>
<dbReference type="AlphaFoldDB" id="Q5KFY5"/>
<keyword evidence="4" id="KW-0479">Metal-binding</keyword>
<keyword evidence="2" id="KW-0808">Transferase</keyword>
<dbReference type="EMBL" id="AE017346">
    <property type="protein sequence ID" value="AAW44351.1"/>
    <property type="molecule type" value="Genomic_DNA"/>
</dbReference>
<dbReference type="PaxDb" id="214684-Q5KFY5"/>
<evidence type="ECO:0000313" key="9">
    <source>
        <dbReference type="Proteomes" id="UP000002149"/>
    </source>
</evidence>
<dbReference type="FunFam" id="3.30.420.40:FF:000627">
    <property type="entry name" value="Mitochondrion protein, putative"/>
    <property type="match status" value="1"/>
</dbReference>
<dbReference type="RefSeq" id="XP_571658.1">
    <property type="nucleotide sequence ID" value="XM_571658.2"/>
</dbReference>
<evidence type="ECO:0000256" key="5">
    <source>
        <dbReference type="ARBA" id="ARBA00023315"/>
    </source>
</evidence>
<dbReference type="InParanoid" id="Q5KFY5"/>
<comment type="catalytic activity">
    <reaction evidence="6">
        <text>L-threonylcarbamoyladenylate + adenosine(37) in tRNA = N(6)-L-threonylcarbamoyladenosine(37) in tRNA + AMP + H(+)</text>
        <dbReference type="Rhea" id="RHEA:37059"/>
        <dbReference type="Rhea" id="RHEA-COMP:10162"/>
        <dbReference type="Rhea" id="RHEA-COMP:10163"/>
        <dbReference type="ChEBI" id="CHEBI:15378"/>
        <dbReference type="ChEBI" id="CHEBI:73682"/>
        <dbReference type="ChEBI" id="CHEBI:74411"/>
        <dbReference type="ChEBI" id="CHEBI:74418"/>
        <dbReference type="ChEBI" id="CHEBI:456215"/>
        <dbReference type="EC" id="2.3.1.234"/>
    </reaction>
</comment>
<feature type="domain" description="Gcp-like" evidence="7">
    <location>
        <begin position="2"/>
        <end position="257"/>
    </location>
</feature>
<dbReference type="STRING" id="214684.Q5KFY5"/>
<dbReference type="Pfam" id="PF00814">
    <property type="entry name" value="TsaD"/>
    <property type="match status" value="1"/>
</dbReference>
<dbReference type="GO" id="GO:0005739">
    <property type="term" value="C:mitochondrion"/>
    <property type="evidence" value="ECO:0000318"/>
    <property type="project" value="GO_Central"/>
</dbReference>
<dbReference type="SUPFAM" id="SSF53067">
    <property type="entry name" value="Actin-like ATPase domain"/>
    <property type="match status" value="1"/>
</dbReference>